<dbReference type="AlphaFoldDB" id="A0A915J703"/>
<keyword evidence="1" id="KW-0472">Membrane</keyword>
<organism evidence="2 3">
    <name type="scientific">Romanomermis culicivorax</name>
    <name type="common">Nematode worm</name>
    <dbReference type="NCBI Taxonomy" id="13658"/>
    <lineage>
        <taxon>Eukaryota</taxon>
        <taxon>Metazoa</taxon>
        <taxon>Ecdysozoa</taxon>
        <taxon>Nematoda</taxon>
        <taxon>Enoplea</taxon>
        <taxon>Dorylaimia</taxon>
        <taxon>Mermithida</taxon>
        <taxon>Mermithoidea</taxon>
        <taxon>Mermithidae</taxon>
        <taxon>Romanomermis</taxon>
    </lineage>
</organism>
<sequence length="139" mass="16332">MERQLYEENSPFTNYPKFSLLEKLQIIVMTVFVFPTRIALCVSFTILAFFVCRLALLGLDYPAKPLMGIRLSYAPFLRITDMDALKWTFWEGALVDFKLSWKSQHGELYPAMKKPFWGFMKHLCQMMENAALDDTHDYK</sequence>
<dbReference type="Proteomes" id="UP000887565">
    <property type="component" value="Unplaced"/>
</dbReference>
<keyword evidence="1" id="KW-0812">Transmembrane</keyword>
<feature type="transmembrane region" description="Helical" evidence="1">
    <location>
        <begin position="26"/>
        <end position="56"/>
    </location>
</feature>
<evidence type="ECO:0000313" key="2">
    <source>
        <dbReference type="Proteomes" id="UP000887565"/>
    </source>
</evidence>
<dbReference type="WBParaSite" id="nRc.2.0.1.t22252-RA">
    <property type="protein sequence ID" value="nRc.2.0.1.t22252-RA"/>
    <property type="gene ID" value="nRc.2.0.1.g22252"/>
</dbReference>
<accession>A0A915J703</accession>
<protein>
    <submittedName>
        <fullName evidence="3">Uncharacterized protein</fullName>
    </submittedName>
</protein>
<keyword evidence="1" id="KW-1133">Transmembrane helix</keyword>
<proteinExistence type="predicted"/>
<keyword evidence="2" id="KW-1185">Reference proteome</keyword>
<reference evidence="3" key="1">
    <citation type="submission" date="2022-11" db="UniProtKB">
        <authorList>
            <consortium name="WormBaseParasite"/>
        </authorList>
    </citation>
    <scope>IDENTIFICATION</scope>
</reference>
<evidence type="ECO:0000256" key="1">
    <source>
        <dbReference type="SAM" id="Phobius"/>
    </source>
</evidence>
<evidence type="ECO:0000313" key="3">
    <source>
        <dbReference type="WBParaSite" id="nRc.2.0.1.t22252-RA"/>
    </source>
</evidence>
<name>A0A915J703_ROMCU</name>